<feature type="region of interest" description="Disordered" evidence="1">
    <location>
        <begin position="120"/>
        <end position="156"/>
    </location>
</feature>
<name>A0A1I4HE85_9ACTN</name>
<dbReference type="RefSeq" id="WP_177212841.1">
    <property type="nucleotide sequence ID" value="NZ_FOSW01000010.1"/>
</dbReference>
<evidence type="ECO:0000256" key="1">
    <source>
        <dbReference type="SAM" id="MobiDB-lite"/>
    </source>
</evidence>
<dbReference type="Proteomes" id="UP000199152">
    <property type="component" value="Unassembled WGS sequence"/>
</dbReference>
<evidence type="ECO:0000313" key="3">
    <source>
        <dbReference type="EMBL" id="SFL40444.1"/>
    </source>
</evidence>
<sequence>RPRIALTHPLTGALLALTDAATLRTGGRAGPPPETPGYRPGAALAAFVRARDRRCRFPGCRARPSRCDLDHQLPHARGGPTAHANLCCLCEHHHRLSHQAPGWSMRPMPDGGIAWTLPGGTQVITQPPAYGTDDDLPPSGRTAGEPPREVDDPPPF</sequence>
<dbReference type="EMBL" id="FOSW01000010">
    <property type="protein sequence ID" value="SFL40444.1"/>
    <property type="molecule type" value="Genomic_DNA"/>
</dbReference>
<feature type="domain" description="HNH nuclease" evidence="2">
    <location>
        <begin position="43"/>
        <end position="95"/>
    </location>
</feature>
<protein>
    <recommendedName>
        <fullName evidence="2">HNH nuclease domain-containing protein</fullName>
    </recommendedName>
</protein>
<gene>
    <name evidence="3" type="ORF">SAMN04488085_110160</name>
</gene>
<dbReference type="CDD" id="cd00085">
    <property type="entry name" value="HNHc"/>
    <property type="match status" value="1"/>
</dbReference>
<evidence type="ECO:0000313" key="4">
    <source>
        <dbReference type="Proteomes" id="UP000199152"/>
    </source>
</evidence>
<dbReference type="SMART" id="SM00507">
    <property type="entry name" value="HNHc"/>
    <property type="match status" value="1"/>
</dbReference>
<keyword evidence="4" id="KW-1185">Reference proteome</keyword>
<organism evidence="3 4">
    <name type="scientific">Geodermatophilus ruber</name>
    <dbReference type="NCBI Taxonomy" id="504800"/>
    <lineage>
        <taxon>Bacteria</taxon>
        <taxon>Bacillati</taxon>
        <taxon>Actinomycetota</taxon>
        <taxon>Actinomycetes</taxon>
        <taxon>Geodermatophilales</taxon>
        <taxon>Geodermatophilaceae</taxon>
        <taxon>Geodermatophilus</taxon>
    </lineage>
</organism>
<proteinExistence type="predicted"/>
<dbReference type="InterPro" id="IPR003615">
    <property type="entry name" value="HNH_nuc"/>
</dbReference>
<feature type="compositionally biased region" description="Basic and acidic residues" evidence="1">
    <location>
        <begin position="146"/>
        <end position="156"/>
    </location>
</feature>
<dbReference type="AlphaFoldDB" id="A0A1I4HE85"/>
<dbReference type="Gene3D" id="1.10.30.50">
    <property type="match status" value="1"/>
</dbReference>
<reference evidence="4" key="1">
    <citation type="submission" date="2016-10" db="EMBL/GenBank/DDBJ databases">
        <authorList>
            <person name="Varghese N."/>
            <person name="Submissions S."/>
        </authorList>
    </citation>
    <scope>NUCLEOTIDE SEQUENCE [LARGE SCALE GENOMIC DNA]</scope>
    <source>
        <strain evidence="4">DSM 45317</strain>
    </source>
</reference>
<feature type="non-terminal residue" evidence="3">
    <location>
        <position position="1"/>
    </location>
</feature>
<evidence type="ECO:0000259" key="2">
    <source>
        <dbReference type="SMART" id="SM00507"/>
    </source>
</evidence>
<dbReference type="InParanoid" id="A0A1I4HE85"/>
<accession>A0A1I4HE85</accession>
<dbReference type="STRING" id="504800.SAMN04488085_110160"/>